<dbReference type="InterPro" id="IPR001117">
    <property type="entry name" value="Cu-oxidase_2nd"/>
</dbReference>
<keyword evidence="2" id="KW-0560">Oxidoreductase</keyword>
<keyword evidence="8" id="KW-1185">Reference proteome</keyword>
<sequence>MKLTTHNLQQLPDPSEGHASPLPLLLGALLLALFTPSVNAANDSACAYKNIDPAQYGNKPFQNPPEIVSVNGSLNTDMSVKYTDPRTTSLGGCPLTLRTYNGQLVGPTLRIKQGDTINLKLDNQLPKETPDQIRRQFEQENQHAYLATTPASFNTTNLHYHGMHVSPTGNSDNVLIAIEPQNKFGYEVKVPSTHPIGSYWYHAHAHGSTSIQVGSGMSGAIIVADNPATTPKSLLAANAREKIFMLQTILYNEEGKLDRITTLFPGPSKPNPKDCSKASGNYGTWPCSKRRITINGQLVPIITMKRGEVQRWRLVDTAFRESIQFAVKDHDLHEIALDGNYLGRIDTWEAGTPIDLEPGYRSDVLIKASTKPGDYPIIDQSTSSAKSLRQADEPENLLAILRVTEETEDMALPTSEEMAHLAPFGNTDLSKTANGVQEVVYKLGQGLTDPNRNYFQVNYRAFSPGNIRQLSLNATDMWSLTTVGDPTGVANPIPPLPHVFHIHVNPFQWSRTGPDGNPELVWKDTLLVQGPAVTNVYTQYTDFIGQFVMHCHILDHEDLGMMEIEEVVDTADGTRLPHHH</sequence>
<dbReference type="EMBL" id="PTIY01000002">
    <property type="protein sequence ID" value="PPK73379.1"/>
    <property type="molecule type" value="Genomic_DNA"/>
</dbReference>
<dbReference type="InterPro" id="IPR002355">
    <property type="entry name" value="Cu_oxidase_Cu_BS"/>
</dbReference>
<dbReference type="Proteomes" id="UP000238071">
    <property type="component" value="Unassembled WGS sequence"/>
</dbReference>
<feature type="domain" description="Plastocyanin-like" evidence="6">
    <location>
        <begin position="154"/>
        <end position="226"/>
    </location>
</feature>
<feature type="domain" description="Plastocyanin-like" evidence="5">
    <location>
        <begin position="489"/>
        <end position="562"/>
    </location>
</feature>
<evidence type="ECO:0000313" key="7">
    <source>
        <dbReference type="EMBL" id="PPK73379.1"/>
    </source>
</evidence>
<dbReference type="CDD" id="cd13900">
    <property type="entry name" value="CuRO_3_Tth-MCO_like"/>
    <property type="match status" value="1"/>
</dbReference>
<dbReference type="CDD" id="cd13853">
    <property type="entry name" value="CuRO_1_Tth-MCO_like"/>
    <property type="match status" value="1"/>
</dbReference>
<reference evidence="7 8" key="1">
    <citation type="submission" date="2018-02" db="EMBL/GenBank/DDBJ databases">
        <title>Subsurface microbial communities from deep shales in Ohio and West Virginia, USA.</title>
        <authorList>
            <person name="Wrighton K."/>
        </authorList>
    </citation>
    <scope>NUCLEOTIDE SEQUENCE [LARGE SCALE GENOMIC DNA]</scope>
    <source>
        <strain evidence="7 8">OWC-G53F</strain>
    </source>
</reference>
<evidence type="ECO:0000256" key="1">
    <source>
        <dbReference type="ARBA" id="ARBA00022723"/>
    </source>
</evidence>
<dbReference type="GO" id="GO:0016491">
    <property type="term" value="F:oxidoreductase activity"/>
    <property type="evidence" value="ECO:0007669"/>
    <property type="project" value="UniProtKB-KW"/>
</dbReference>
<dbReference type="OrthoDB" id="9757546at2"/>
<organism evidence="7 8">
    <name type="scientific">Methylobacter tundripaludum</name>
    <dbReference type="NCBI Taxonomy" id="173365"/>
    <lineage>
        <taxon>Bacteria</taxon>
        <taxon>Pseudomonadati</taxon>
        <taxon>Pseudomonadota</taxon>
        <taxon>Gammaproteobacteria</taxon>
        <taxon>Methylococcales</taxon>
        <taxon>Methylococcaceae</taxon>
        <taxon>Methylobacter</taxon>
    </lineage>
</organism>
<dbReference type="PROSITE" id="PS00080">
    <property type="entry name" value="MULTICOPPER_OXIDASE2"/>
    <property type="match status" value="1"/>
</dbReference>
<feature type="domain" description="Plastocyanin-like" evidence="6">
    <location>
        <begin position="95"/>
        <end position="129"/>
    </location>
</feature>
<feature type="chain" id="PRO_5015534332" evidence="3">
    <location>
        <begin position="41"/>
        <end position="580"/>
    </location>
</feature>
<evidence type="ECO:0000313" key="8">
    <source>
        <dbReference type="Proteomes" id="UP000238071"/>
    </source>
</evidence>
<dbReference type="InterPro" id="IPR011706">
    <property type="entry name" value="Cu-oxidase_C"/>
</dbReference>
<accession>A0A2S6H7B4</accession>
<dbReference type="InterPro" id="IPR011707">
    <property type="entry name" value="Cu-oxidase-like_N"/>
</dbReference>
<feature type="domain" description="Plastocyanin-like" evidence="4">
    <location>
        <begin position="279"/>
        <end position="402"/>
    </location>
</feature>
<dbReference type="PANTHER" id="PTHR11709:SF518">
    <property type="entry name" value="MULTICOPPER OXIDASE"/>
    <property type="match status" value="1"/>
</dbReference>
<gene>
    <name evidence="7" type="ORF">B0F88_102364</name>
</gene>
<dbReference type="Gene3D" id="2.60.40.420">
    <property type="entry name" value="Cupredoxins - blue copper proteins"/>
    <property type="match status" value="3"/>
</dbReference>
<keyword evidence="1" id="KW-0479">Metal-binding</keyword>
<proteinExistence type="predicted"/>
<feature type="signal peptide" evidence="3">
    <location>
        <begin position="1"/>
        <end position="40"/>
    </location>
</feature>
<dbReference type="SUPFAM" id="SSF49503">
    <property type="entry name" value="Cupredoxins"/>
    <property type="match status" value="3"/>
</dbReference>
<dbReference type="GO" id="GO:0005507">
    <property type="term" value="F:copper ion binding"/>
    <property type="evidence" value="ECO:0007669"/>
    <property type="project" value="InterPro"/>
</dbReference>
<evidence type="ECO:0000259" key="4">
    <source>
        <dbReference type="Pfam" id="PF00394"/>
    </source>
</evidence>
<keyword evidence="3" id="KW-0732">Signal</keyword>
<evidence type="ECO:0000259" key="6">
    <source>
        <dbReference type="Pfam" id="PF07732"/>
    </source>
</evidence>
<protein>
    <submittedName>
        <fullName evidence="7">FtsP/CotA-like multicopper oxidase with cupredoxin domain</fullName>
    </submittedName>
</protein>
<dbReference type="Pfam" id="PF07732">
    <property type="entry name" value="Cu-oxidase_3"/>
    <property type="match status" value="2"/>
</dbReference>
<evidence type="ECO:0000259" key="5">
    <source>
        <dbReference type="Pfam" id="PF07731"/>
    </source>
</evidence>
<comment type="caution">
    <text evidence="7">The sequence shown here is derived from an EMBL/GenBank/DDBJ whole genome shotgun (WGS) entry which is preliminary data.</text>
</comment>
<dbReference type="Pfam" id="PF07731">
    <property type="entry name" value="Cu-oxidase_2"/>
    <property type="match status" value="1"/>
</dbReference>
<dbReference type="InterPro" id="IPR045087">
    <property type="entry name" value="Cu-oxidase_fam"/>
</dbReference>
<dbReference type="RefSeq" id="WP_104422624.1">
    <property type="nucleotide sequence ID" value="NZ_PTIY01000002.1"/>
</dbReference>
<name>A0A2S6H7B4_9GAMM</name>
<dbReference type="PANTHER" id="PTHR11709">
    <property type="entry name" value="MULTI-COPPER OXIDASE"/>
    <property type="match status" value="1"/>
</dbReference>
<dbReference type="Pfam" id="PF00394">
    <property type="entry name" value="Cu-oxidase"/>
    <property type="match status" value="1"/>
</dbReference>
<evidence type="ECO:0000256" key="2">
    <source>
        <dbReference type="ARBA" id="ARBA00023002"/>
    </source>
</evidence>
<dbReference type="InterPro" id="IPR008972">
    <property type="entry name" value="Cupredoxin"/>
</dbReference>
<dbReference type="AlphaFoldDB" id="A0A2S6H7B4"/>
<evidence type="ECO:0000256" key="3">
    <source>
        <dbReference type="SAM" id="SignalP"/>
    </source>
</evidence>